<evidence type="ECO:0000256" key="2">
    <source>
        <dbReference type="SAM" id="Phobius"/>
    </source>
</evidence>
<dbReference type="InterPro" id="IPR049492">
    <property type="entry name" value="BD-FAE-like_dom"/>
</dbReference>
<gene>
    <name evidence="5" type="primary">nlhH</name>
    <name evidence="5" type="ORF">AK812_SmicGene30021</name>
</gene>
<sequence>MECSYAIWLLWIFGWFGLGKLAVGDPAPYVLSLSLASHCRIPAPFGQVPPLLDLLMTYLVGHSTFYSCCFCGVFFFTSHSRPCWLLSSVSCAVASVRRWRAVSQFERRKQPRPTQPWLTLLNPYLYIFFSEVPGKKPQAPIRLEQILPSSLQAPLDLWWPSVPAPRDGYPVLFLIHGGAWRGGHRRCSPQAPVLQALAAAGFLIISCEYRRRGAQWPVQLEDCKAALEWLDEEGATLGADLSDVSILGTSAGGHLAALLLARGASPIRFRAALLCYPALDPADRSGSTVKSPFNCSFLRVQRGMSFMAWFFEVFVLGCDRQLWECAEPLQALKSASRELAEAWPPTLIIHGELDGIVPVEHSRQFLTELAAAAGATKQGGEERRSQDRLFAVPLSRHSFEIATGDLAAASFDAAIDWLTRMPKSAESTGTNNPVESLGRALRNFRGGVVVVSHSEEFLSTVCTETWHVQDGQVRVEKVDTKASKAAAVQGVASLASKLHVGVLHTPNHAATMEPVGPAADAGERPRPLRVLEFFAGIGGMRAACALSGLEVKIRI</sequence>
<evidence type="ECO:0000313" key="5">
    <source>
        <dbReference type="EMBL" id="OLP88606.1"/>
    </source>
</evidence>
<keyword evidence="3" id="KW-0732">Signal</keyword>
<dbReference type="Proteomes" id="UP000186817">
    <property type="component" value="Unassembled WGS sequence"/>
</dbReference>
<dbReference type="PANTHER" id="PTHR48081:SF33">
    <property type="entry name" value="KYNURENINE FORMAMIDASE"/>
    <property type="match status" value="1"/>
</dbReference>
<dbReference type="InterPro" id="IPR027417">
    <property type="entry name" value="P-loop_NTPase"/>
</dbReference>
<dbReference type="PANTHER" id="PTHR48081">
    <property type="entry name" value="AB HYDROLASE SUPERFAMILY PROTEIN C4A8.06C"/>
    <property type="match status" value="1"/>
</dbReference>
<dbReference type="GO" id="GO:0016787">
    <property type="term" value="F:hydrolase activity"/>
    <property type="evidence" value="ECO:0007669"/>
    <property type="project" value="UniProtKB-KW"/>
</dbReference>
<dbReference type="AlphaFoldDB" id="A0A1Q9D0A9"/>
<feature type="chain" id="PRO_5012773785" evidence="3">
    <location>
        <begin position="25"/>
        <end position="555"/>
    </location>
</feature>
<evidence type="ECO:0000259" key="4">
    <source>
        <dbReference type="Pfam" id="PF20434"/>
    </source>
</evidence>
<organism evidence="5 6">
    <name type="scientific">Symbiodinium microadriaticum</name>
    <name type="common">Dinoflagellate</name>
    <name type="synonym">Zooxanthella microadriatica</name>
    <dbReference type="NCBI Taxonomy" id="2951"/>
    <lineage>
        <taxon>Eukaryota</taxon>
        <taxon>Sar</taxon>
        <taxon>Alveolata</taxon>
        <taxon>Dinophyceae</taxon>
        <taxon>Suessiales</taxon>
        <taxon>Symbiodiniaceae</taxon>
        <taxon>Symbiodinium</taxon>
    </lineage>
</organism>
<feature type="signal peptide" evidence="3">
    <location>
        <begin position="1"/>
        <end position="24"/>
    </location>
</feature>
<dbReference type="OMA" id="NMSTHEV"/>
<feature type="domain" description="BD-FAE-like" evidence="4">
    <location>
        <begin position="155"/>
        <end position="259"/>
    </location>
</feature>
<keyword evidence="1" id="KW-0378">Hydrolase</keyword>
<dbReference type="OrthoDB" id="19653at2759"/>
<dbReference type="InterPro" id="IPR050300">
    <property type="entry name" value="GDXG_lipolytic_enzyme"/>
</dbReference>
<dbReference type="SUPFAM" id="SSF53474">
    <property type="entry name" value="alpha/beta-Hydrolases"/>
    <property type="match status" value="1"/>
</dbReference>
<keyword evidence="2" id="KW-0812">Transmembrane</keyword>
<accession>A0A1Q9D0A9</accession>
<proteinExistence type="predicted"/>
<evidence type="ECO:0000313" key="6">
    <source>
        <dbReference type="Proteomes" id="UP000186817"/>
    </source>
</evidence>
<protein>
    <submittedName>
        <fullName evidence="5">Carboxylesterase NlhH</fullName>
    </submittedName>
</protein>
<dbReference type="Pfam" id="PF20434">
    <property type="entry name" value="BD-FAE"/>
    <property type="match status" value="1"/>
</dbReference>
<evidence type="ECO:0000256" key="3">
    <source>
        <dbReference type="SAM" id="SignalP"/>
    </source>
</evidence>
<reference evidence="5 6" key="1">
    <citation type="submission" date="2016-02" db="EMBL/GenBank/DDBJ databases">
        <title>Genome analysis of coral dinoflagellate symbionts highlights evolutionary adaptations to a symbiotic lifestyle.</title>
        <authorList>
            <person name="Aranda M."/>
            <person name="Li Y."/>
            <person name="Liew Y.J."/>
            <person name="Baumgarten S."/>
            <person name="Simakov O."/>
            <person name="Wilson M."/>
            <person name="Piel J."/>
            <person name="Ashoor H."/>
            <person name="Bougouffa S."/>
            <person name="Bajic V.B."/>
            <person name="Ryu T."/>
            <person name="Ravasi T."/>
            <person name="Bayer T."/>
            <person name="Micklem G."/>
            <person name="Kim H."/>
            <person name="Bhak J."/>
            <person name="Lajeunesse T.C."/>
            <person name="Voolstra C.R."/>
        </authorList>
    </citation>
    <scope>NUCLEOTIDE SEQUENCE [LARGE SCALE GENOMIC DNA]</scope>
    <source>
        <strain evidence="5 6">CCMP2467</strain>
    </source>
</reference>
<dbReference type="Gene3D" id="3.40.50.300">
    <property type="entry name" value="P-loop containing nucleotide triphosphate hydrolases"/>
    <property type="match status" value="1"/>
</dbReference>
<dbReference type="InterPro" id="IPR029058">
    <property type="entry name" value="AB_hydrolase_fold"/>
</dbReference>
<feature type="transmembrane region" description="Helical" evidence="2">
    <location>
        <begin position="55"/>
        <end position="76"/>
    </location>
</feature>
<dbReference type="EMBL" id="LSRX01000804">
    <property type="protein sequence ID" value="OLP88606.1"/>
    <property type="molecule type" value="Genomic_DNA"/>
</dbReference>
<comment type="caution">
    <text evidence="5">The sequence shown here is derived from an EMBL/GenBank/DDBJ whole genome shotgun (WGS) entry which is preliminary data.</text>
</comment>
<keyword evidence="6" id="KW-1185">Reference proteome</keyword>
<keyword evidence="2" id="KW-0472">Membrane</keyword>
<keyword evidence="2" id="KW-1133">Transmembrane helix</keyword>
<name>A0A1Q9D0A9_SYMMI</name>
<evidence type="ECO:0000256" key="1">
    <source>
        <dbReference type="ARBA" id="ARBA00022801"/>
    </source>
</evidence>
<dbReference type="Gene3D" id="3.40.50.1820">
    <property type="entry name" value="alpha/beta hydrolase"/>
    <property type="match status" value="1"/>
</dbReference>